<sequence length="321" mass="35593">MSESTSPNKKVPASKMAQKNPVIWYLKATSETSGTNQGLTQFEHTKASDTMVREFYTSIIQKQSEYAGKSKWDGINLYVFIFGKEMVITVDMLGLLLKIEYKASDCDPPDDFDFEKAWKGSQNYVNRRDMWLLYCIWTGTKVNLAQIIINGINRMASKNITQTMFVQTAAKDSQIAKAIEGLTTELKEVKATMQQMQKTRIDLSEIESIDQISDDELDLPEAKNEGSLKGKSDDGDDIGKNDEIDKADKGKVVEEDTEPLATTPTSPIIKGKEKASTSAAPSPIKDASPTLKAKKKVTKKASATNVEEPLCETGLRSLLNK</sequence>
<reference evidence="3" key="1">
    <citation type="submission" date="2013-09" db="EMBL/GenBank/DDBJ databases">
        <title>Corchorus olitorius genome sequencing.</title>
        <authorList>
            <person name="Alam M."/>
            <person name="Haque M.S."/>
            <person name="Islam M.S."/>
            <person name="Emdad E.M."/>
            <person name="Islam M.M."/>
            <person name="Ahmed B."/>
            <person name="Halim A."/>
            <person name="Hossen Q.M.M."/>
            <person name="Hossain M.Z."/>
            <person name="Ahmed R."/>
            <person name="Khan M.M."/>
            <person name="Islam R."/>
            <person name="Rashid M.M."/>
            <person name="Khan S.A."/>
            <person name="Rahman M.S."/>
            <person name="Alam M."/>
            <person name="Yahiya A.S."/>
            <person name="Khan M.S."/>
            <person name="Azam M.S."/>
            <person name="Haque T."/>
            <person name="Lashkar M.Z.H."/>
            <person name="Akhand A.I."/>
            <person name="Morshed G."/>
            <person name="Roy S."/>
            <person name="Uddin K.S."/>
            <person name="Rabeya T."/>
            <person name="Hossain A.S."/>
            <person name="Chowdhury A."/>
            <person name="Snigdha A.R."/>
            <person name="Mortoza M.S."/>
            <person name="Matin S.A."/>
            <person name="Hoque S.M.E."/>
            <person name="Islam M.K."/>
            <person name="Roy D.K."/>
            <person name="Haider R."/>
            <person name="Moosa M.M."/>
            <person name="Elias S.M."/>
            <person name="Hasan A.M."/>
            <person name="Jahan S."/>
            <person name="Shafiuddin M."/>
            <person name="Mahmood N."/>
            <person name="Shommy N.S."/>
        </authorList>
    </citation>
    <scope>NUCLEOTIDE SEQUENCE [LARGE SCALE GENOMIC DNA]</scope>
    <source>
        <strain evidence="3">cv. O-4</strain>
    </source>
</reference>
<evidence type="ECO:0000313" key="3">
    <source>
        <dbReference type="Proteomes" id="UP000187203"/>
    </source>
</evidence>
<feature type="compositionally biased region" description="Basic and acidic residues" evidence="1">
    <location>
        <begin position="220"/>
        <end position="254"/>
    </location>
</feature>
<protein>
    <submittedName>
        <fullName evidence="2">Uncharacterized protein</fullName>
    </submittedName>
</protein>
<comment type="caution">
    <text evidence="2">The sequence shown here is derived from an EMBL/GenBank/DDBJ whole genome shotgun (WGS) entry which is preliminary data.</text>
</comment>
<evidence type="ECO:0000256" key="1">
    <source>
        <dbReference type="SAM" id="MobiDB-lite"/>
    </source>
</evidence>
<keyword evidence="3" id="KW-1185">Reference proteome</keyword>
<accession>A0A1R3JJE9</accession>
<evidence type="ECO:0000313" key="2">
    <source>
        <dbReference type="EMBL" id="OMO94938.1"/>
    </source>
</evidence>
<dbReference type="EMBL" id="AWUE01015932">
    <property type="protein sequence ID" value="OMO94938.1"/>
    <property type="molecule type" value="Genomic_DNA"/>
</dbReference>
<proteinExistence type="predicted"/>
<organism evidence="2 3">
    <name type="scientific">Corchorus olitorius</name>
    <dbReference type="NCBI Taxonomy" id="93759"/>
    <lineage>
        <taxon>Eukaryota</taxon>
        <taxon>Viridiplantae</taxon>
        <taxon>Streptophyta</taxon>
        <taxon>Embryophyta</taxon>
        <taxon>Tracheophyta</taxon>
        <taxon>Spermatophyta</taxon>
        <taxon>Magnoliopsida</taxon>
        <taxon>eudicotyledons</taxon>
        <taxon>Gunneridae</taxon>
        <taxon>Pentapetalae</taxon>
        <taxon>rosids</taxon>
        <taxon>malvids</taxon>
        <taxon>Malvales</taxon>
        <taxon>Malvaceae</taxon>
        <taxon>Grewioideae</taxon>
        <taxon>Apeibeae</taxon>
        <taxon>Corchorus</taxon>
    </lineage>
</organism>
<dbReference type="AlphaFoldDB" id="A0A1R3JJE9"/>
<dbReference type="Proteomes" id="UP000187203">
    <property type="component" value="Unassembled WGS sequence"/>
</dbReference>
<gene>
    <name evidence="2" type="ORF">COLO4_16139</name>
</gene>
<name>A0A1R3JJE9_9ROSI</name>
<feature type="region of interest" description="Disordered" evidence="1">
    <location>
        <begin position="213"/>
        <end position="321"/>
    </location>
</feature>